<name>A0ABQ2L3J4_9NOCA</name>
<dbReference type="EMBL" id="BMNE01000013">
    <property type="protein sequence ID" value="GGN99788.1"/>
    <property type="molecule type" value="Genomic_DNA"/>
</dbReference>
<feature type="domain" description="Transcriptional regulator SbtR-like C-terminal" evidence="1">
    <location>
        <begin position="24"/>
        <end position="100"/>
    </location>
</feature>
<evidence type="ECO:0000259" key="1">
    <source>
        <dbReference type="Pfam" id="PF21597"/>
    </source>
</evidence>
<dbReference type="Pfam" id="PF21597">
    <property type="entry name" value="TetR_C_43"/>
    <property type="match status" value="1"/>
</dbReference>
<evidence type="ECO:0000313" key="3">
    <source>
        <dbReference type="Proteomes" id="UP000658127"/>
    </source>
</evidence>
<evidence type="ECO:0000313" key="2">
    <source>
        <dbReference type="EMBL" id="GGN99788.1"/>
    </source>
</evidence>
<comment type="caution">
    <text evidence="2">The sequence shown here is derived from an EMBL/GenBank/DDBJ whole genome shotgun (WGS) entry which is preliminary data.</text>
</comment>
<accession>A0ABQ2L3J4</accession>
<reference evidence="3" key="1">
    <citation type="journal article" date="2019" name="Int. J. Syst. Evol. Microbiol.">
        <title>The Global Catalogue of Microorganisms (GCM) 10K type strain sequencing project: providing services to taxonomists for standard genome sequencing and annotation.</title>
        <authorList>
            <consortium name="The Broad Institute Genomics Platform"/>
            <consortium name="The Broad Institute Genome Sequencing Center for Infectious Disease"/>
            <person name="Wu L."/>
            <person name="Ma J."/>
        </authorList>
    </citation>
    <scope>NUCLEOTIDE SEQUENCE [LARGE SCALE GENOMIC DNA]</scope>
    <source>
        <strain evidence="3">CGMCC 4.7329</strain>
    </source>
</reference>
<protein>
    <recommendedName>
        <fullName evidence="1">Transcriptional regulator SbtR-like C-terminal domain-containing protein</fullName>
    </recommendedName>
</protein>
<dbReference type="Proteomes" id="UP000658127">
    <property type="component" value="Unassembled WGS sequence"/>
</dbReference>
<proteinExistence type="predicted"/>
<gene>
    <name evidence="2" type="ORF">GCM10011610_68090</name>
</gene>
<organism evidence="2 3">
    <name type="scientific">Nocardia rhizosphaerihabitans</name>
    <dbReference type="NCBI Taxonomy" id="1691570"/>
    <lineage>
        <taxon>Bacteria</taxon>
        <taxon>Bacillati</taxon>
        <taxon>Actinomycetota</taxon>
        <taxon>Actinomycetes</taxon>
        <taxon>Mycobacteriales</taxon>
        <taxon>Nocardiaceae</taxon>
        <taxon>Nocardia</taxon>
    </lineage>
</organism>
<dbReference type="Gene3D" id="1.10.357.10">
    <property type="entry name" value="Tetracycline Repressor, domain 2"/>
    <property type="match status" value="1"/>
</dbReference>
<dbReference type="RefSeq" id="WP_229740363.1">
    <property type="nucleotide sequence ID" value="NZ_BMNE01000013.1"/>
</dbReference>
<dbReference type="InterPro" id="IPR049445">
    <property type="entry name" value="TetR_SbtR-like_C"/>
</dbReference>
<sequence>MLQSRSEELEARRADISQLDDALEKLRRWLRAMEEYFSAFSRLPEPLMAAARALDPDNPLTVPCENVIATTDEYVRAAQLTGQVRVTVTGRDLFLLAVSVT</sequence>
<keyword evidence="3" id="KW-1185">Reference proteome</keyword>